<protein>
    <submittedName>
        <fullName evidence="1">Coenzyme PQQ synthesis D</fullName>
    </submittedName>
</protein>
<dbReference type="InterPro" id="IPR008792">
    <property type="entry name" value="PQQD"/>
</dbReference>
<comment type="caution">
    <text evidence="1">The sequence shown here is derived from an EMBL/GenBank/DDBJ whole genome shotgun (WGS) entry which is preliminary data.</text>
</comment>
<dbReference type="Proteomes" id="UP000054770">
    <property type="component" value="Unassembled WGS sequence"/>
</dbReference>
<keyword evidence="2" id="KW-1185">Reference proteome</keyword>
<evidence type="ECO:0000313" key="1">
    <source>
        <dbReference type="EMBL" id="SAL76329.1"/>
    </source>
</evidence>
<organism evidence="1 2">
    <name type="scientific">Caballeronia choica</name>
    <dbReference type="NCBI Taxonomy" id="326476"/>
    <lineage>
        <taxon>Bacteria</taxon>
        <taxon>Pseudomonadati</taxon>
        <taxon>Pseudomonadota</taxon>
        <taxon>Betaproteobacteria</taxon>
        <taxon>Burkholderiales</taxon>
        <taxon>Burkholderiaceae</taxon>
        <taxon>Caballeronia</taxon>
    </lineage>
</organism>
<name>A0A158K6D0_9BURK</name>
<dbReference type="Gene3D" id="1.10.10.1150">
    <property type="entry name" value="Coenzyme PQQ synthesis protein D (PqqD)"/>
    <property type="match status" value="1"/>
</dbReference>
<dbReference type="EMBL" id="FCON02000065">
    <property type="protein sequence ID" value="SAL76329.1"/>
    <property type="molecule type" value="Genomic_DNA"/>
</dbReference>
<reference evidence="1" key="1">
    <citation type="submission" date="2016-01" db="EMBL/GenBank/DDBJ databases">
        <authorList>
            <person name="Peeters C."/>
        </authorList>
    </citation>
    <scope>NUCLEOTIDE SEQUENCE [LARGE SCALE GENOMIC DNA]</scope>
    <source>
        <strain evidence="1">LMG 22940</strain>
    </source>
</reference>
<gene>
    <name evidence="1" type="ORF">AWB68_04959</name>
</gene>
<accession>A0A158K6D0</accession>
<evidence type="ECO:0000313" key="2">
    <source>
        <dbReference type="Proteomes" id="UP000054770"/>
    </source>
</evidence>
<sequence>MWPCVLKLQLIVRDRLMGAGDILKRCDGTRDIDALIPDLQQAFNAQDIGSEVRSFVAAAERHGCAGGGYMTDIASPLRLLADLTYQ</sequence>
<dbReference type="AlphaFoldDB" id="A0A158K6D0"/>
<dbReference type="InterPro" id="IPR041881">
    <property type="entry name" value="PqqD_sf"/>
</dbReference>
<proteinExistence type="predicted"/>
<dbReference type="Pfam" id="PF05402">
    <property type="entry name" value="PqqD"/>
    <property type="match status" value="1"/>
</dbReference>